<sequence length="126" mass="13809">MAGIIMERVAKQPGGGTGTMPIVYPPDVHGVYLELEPGVHDLIIAWDGRAQVEAFHVWNRDMSQKVAVVTLDAETTRKQRRGFARVSSEQPQWVYFRSTGALDAGARLAVQAIPASLTIDFEVTTS</sequence>
<keyword evidence="4" id="KW-1185">Reference proteome</keyword>
<organism evidence="2 3">
    <name type="scientific">Corynebacterium lujinxingii</name>
    <dbReference type="NCBI Taxonomy" id="2763010"/>
    <lineage>
        <taxon>Bacteria</taxon>
        <taxon>Bacillati</taxon>
        <taxon>Actinomycetota</taxon>
        <taxon>Actinomycetes</taxon>
        <taxon>Mycobacteriales</taxon>
        <taxon>Corynebacteriaceae</taxon>
        <taxon>Corynebacterium</taxon>
    </lineage>
</organism>
<dbReference type="AlphaFoldDB" id="A0A7H0JWL5"/>
<evidence type="ECO:0000313" key="4">
    <source>
        <dbReference type="Proteomes" id="UP000642876"/>
    </source>
</evidence>
<evidence type="ECO:0000313" key="3">
    <source>
        <dbReference type="Proteomes" id="UP000516235"/>
    </source>
</evidence>
<dbReference type="Proteomes" id="UP000516235">
    <property type="component" value="Chromosome"/>
</dbReference>
<evidence type="ECO:0000313" key="2">
    <source>
        <dbReference type="EMBL" id="QNP89431.1"/>
    </source>
</evidence>
<protein>
    <submittedName>
        <fullName evidence="2">Uncharacterized protein</fullName>
    </submittedName>
</protein>
<dbReference type="RefSeq" id="WP_171192575.1">
    <property type="nucleotide sequence ID" value="NZ_CP061032.1"/>
</dbReference>
<proteinExistence type="predicted"/>
<dbReference type="KEGG" id="cluj:IAU68_06895"/>
<dbReference type="EMBL" id="JACMYE010000001">
    <property type="protein sequence ID" value="MBC3178155.1"/>
    <property type="molecule type" value="Genomic_DNA"/>
</dbReference>
<evidence type="ECO:0000313" key="1">
    <source>
        <dbReference type="EMBL" id="MBC3178155.1"/>
    </source>
</evidence>
<gene>
    <name evidence="1" type="ORF">H7348_02305</name>
    <name evidence="2" type="ORF">IAU68_06895</name>
</gene>
<dbReference type="EMBL" id="CP061032">
    <property type="protein sequence ID" value="QNP89431.1"/>
    <property type="molecule type" value="Genomic_DNA"/>
</dbReference>
<accession>A0A7H0JWL5</accession>
<reference evidence="3 4" key="1">
    <citation type="submission" date="2020-08" db="EMBL/GenBank/DDBJ databases">
        <title>novel species in genus Corynebacterium.</title>
        <authorList>
            <person name="Zhang G."/>
        </authorList>
    </citation>
    <scope>NUCLEOTIDE SEQUENCE [LARGE SCALE GENOMIC DNA]</scope>
    <source>
        <strain evidence="2">Zg-917</strain>
        <strain evidence="3 4">zg-917</strain>
    </source>
</reference>
<name>A0A7H0JWL5_9CORY</name>
<dbReference type="Proteomes" id="UP000642876">
    <property type="component" value="Unassembled WGS sequence"/>
</dbReference>